<dbReference type="Proteomes" id="UP001596138">
    <property type="component" value="Unassembled WGS sequence"/>
</dbReference>
<dbReference type="PANTHER" id="PTHR43559">
    <property type="entry name" value="HYDROLASE YCAC-RELATED"/>
    <property type="match status" value="1"/>
</dbReference>
<dbReference type="PANTHER" id="PTHR43559:SF3">
    <property type="entry name" value="HYDROLASE YCAC-RELATED"/>
    <property type="match status" value="1"/>
</dbReference>
<dbReference type="InterPro" id="IPR000868">
    <property type="entry name" value="Isochorismatase-like_dom"/>
</dbReference>
<dbReference type="Pfam" id="PF00857">
    <property type="entry name" value="Isochorismatase"/>
    <property type="match status" value="1"/>
</dbReference>
<dbReference type="EMBL" id="JBHSTI010000071">
    <property type="protein sequence ID" value="MFC6239743.1"/>
    <property type="molecule type" value="Genomic_DNA"/>
</dbReference>
<gene>
    <name evidence="2" type="ORF">ACFQGU_17870</name>
</gene>
<reference evidence="3" key="1">
    <citation type="journal article" date="2019" name="Int. J. Syst. Evol. Microbiol.">
        <title>The Global Catalogue of Microorganisms (GCM) 10K type strain sequencing project: providing services to taxonomists for standard genome sequencing and annotation.</title>
        <authorList>
            <consortium name="The Broad Institute Genomics Platform"/>
            <consortium name="The Broad Institute Genome Sequencing Center for Infectious Disease"/>
            <person name="Wu L."/>
            <person name="Ma J."/>
        </authorList>
    </citation>
    <scope>NUCLEOTIDE SEQUENCE [LARGE SCALE GENOMIC DNA]</scope>
    <source>
        <strain evidence="3">CGMCC 4.7317</strain>
    </source>
</reference>
<accession>A0ABW1T558</accession>
<organism evidence="2 3">
    <name type="scientific">Longivirga aurantiaca</name>
    <dbReference type="NCBI Taxonomy" id="1837743"/>
    <lineage>
        <taxon>Bacteria</taxon>
        <taxon>Bacillati</taxon>
        <taxon>Actinomycetota</taxon>
        <taxon>Actinomycetes</taxon>
        <taxon>Sporichthyales</taxon>
        <taxon>Sporichthyaceae</taxon>
        <taxon>Longivirga</taxon>
    </lineage>
</organism>
<evidence type="ECO:0000313" key="3">
    <source>
        <dbReference type="Proteomes" id="UP001596138"/>
    </source>
</evidence>
<name>A0ABW1T558_9ACTN</name>
<proteinExistence type="predicted"/>
<evidence type="ECO:0000313" key="2">
    <source>
        <dbReference type="EMBL" id="MFC6239743.1"/>
    </source>
</evidence>
<feature type="domain" description="Isochorismatase-like" evidence="1">
    <location>
        <begin position="10"/>
        <end position="164"/>
    </location>
</feature>
<dbReference type="InterPro" id="IPR053152">
    <property type="entry name" value="Hydrolase_YcaC-like"/>
</dbReference>
<dbReference type="Gene3D" id="3.40.50.850">
    <property type="entry name" value="Isochorismatase-like"/>
    <property type="match status" value="1"/>
</dbReference>
<comment type="caution">
    <text evidence="2">The sequence shown here is derived from an EMBL/GenBank/DDBJ whole genome shotgun (WGS) entry which is preliminary data.</text>
</comment>
<sequence>MPHLDVSDCVLVVIDAQPGFYPPSRLDVDRAQFASALDRAAWVAGLASALGAPAVLTEEDAPTNGPTYEAITRVLPPASPVLVKQVFGADANPEIDLAVRRHGRSAVVLVGLETDVCVAHSAIGWSAAGVRVVVVHDAVYSAGAGHVNGIARLRAEGVELLSAKELYYEWLRDLPSVRAFDAAHPDLATPPGFSL</sequence>
<dbReference type="InterPro" id="IPR036380">
    <property type="entry name" value="Isochorismatase-like_sf"/>
</dbReference>
<dbReference type="RefSeq" id="WP_386769053.1">
    <property type="nucleotide sequence ID" value="NZ_JBHSTI010000071.1"/>
</dbReference>
<dbReference type="SUPFAM" id="SSF52499">
    <property type="entry name" value="Isochorismatase-like hydrolases"/>
    <property type="match status" value="1"/>
</dbReference>
<keyword evidence="3" id="KW-1185">Reference proteome</keyword>
<protein>
    <submittedName>
        <fullName evidence="2">Isochorismatase family protein</fullName>
    </submittedName>
</protein>
<evidence type="ECO:0000259" key="1">
    <source>
        <dbReference type="Pfam" id="PF00857"/>
    </source>
</evidence>